<keyword evidence="2" id="KW-1185">Reference proteome</keyword>
<proteinExistence type="predicted"/>
<evidence type="ECO:0000313" key="2">
    <source>
        <dbReference type="Proteomes" id="UP000702209"/>
    </source>
</evidence>
<protein>
    <submittedName>
        <fullName evidence="1">Uncharacterized protein</fullName>
    </submittedName>
</protein>
<evidence type="ECO:0000313" key="1">
    <source>
        <dbReference type="EMBL" id="MBF6303245.1"/>
    </source>
</evidence>
<organism evidence="1 2">
    <name type="scientific">Nocardia amamiensis</name>
    <dbReference type="NCBI Taxonomy" id="404578"/>
    <lineage>
        <taxon>Bacteria</taxon>
        <taxon>Bacillati</taxon>
        <taxon>Actinomycetota</taxon>
        <taxon>Actinomycetes</taxon>
        <taxon>Mycobacteriales</taxon>
        <taxon>Nocardiaceae</taxon>
        <taxon>Nocardia</taxon>
    </lineage>
</organism>
<sequence length="85" mass="8901">AVPDKGLGYGLLRQLNPETAPSLGSSGQISFNYLGRMSAGEILEQLAEIGWVPVADLGQLDVDMDLDMPANATIDINAIVTEGAD</sequence>
<reference evidence="1 2" key="1">
    <citation type="submission" date="2020-10" db="EMBL/GenBank/DDBJ databases">
        <title>Identification of Nocardia species via Next-generation sequencing and recognition of intraspecies genetic diversity.</title>
        <authorList>
            <person name="Li P."/>
            <person name="Li P."/>
            <person name="Lu B."/>
        </authorList>
    </citation>
    <scope>NUCLEOTIDE SEQUENCE [LARGE SCALE GENOMIC DNA]</scope>
    <source>
        <strain evidence="1 2">BJ06-0157</strain>
    </source>
</reference>
<dbReference type="EMBL" id="JADLQX010000342">
    <property type="protein sequence ID" value="MBF6303245.1"/>
    <property type="molecule type" value="Genomic_DNA"/>
</dbReference>
<dbReference type="RefSeq" id="WP_195134370.1">
    <property type="nucleotide sequence ID" value="NZ_JADLQX010000342.1"/>
</dbReference>
<name>A0ABS0D4A7_9NOCA</name>
<gene>
    <name evidence="1" type="ORF">IU459_38060</name>
</gene>
<accession>A0ABS0D4A7</accession>
<feature type="non-terminal residue" evidence="1">
    <location>
        <position position="85"/>
    </location>
</feature>
<dbReference type="Proteomes" id="UP000702209">
    <property type="component" value="Unassembled WGS sequence"/>
</dbReference>
<feature type="non-terminal residue" evidence="1">
    <location>
        <position position="1"/>
    </location>
</feature>
<comment type="caution">
    <text evidence="1">The sequence shown here is derived from an EMBL/GenBank/DDBJ whole genome shotgun (WGS) entry which is preliminary data.</text>
</comment>
<dbReference type="Gene3D" id="3.30.559.30">
    <property type="entry name" value="Nonribosomal peptide synthetase, condensation domain"/>
    <property type="match status" value="1"/>
</dbReference>